<accession>A0A183AEF9</accession>
<evidence type="ECO:0000256" key="4">
    <source>
        <dbReference type="ARBA" id="ARBA00022448"/>
    </source>
</evidence>
<dbReference type="PANTHER" id="PTHR21452:SF4">
    <property type="entry name" value="EXPORTIN-6"/>
    <property type="match status" value="1"/>
</dbReference>
<proteinExistence type="inferred from homology"/>
<dbReference type="EMBL" id="UZAN01042196">
    <property type="protein sequence ID" value="VDP75268.1"/>
    <property type="molecule type" value="Genomic_DNA"/>
</dbReference>
<name>A0A183AEF9_9TREM</name>
<evidence type="ECO:0000256" key="7">
    <source>
        <dbReference type="ARBA" id="ARBA00023242"/>
    </source>
</evidence>
<reference evidence="8 9" key="2">
    <citation type="submission" date="2018-11" db="EMBL/GenBank/DDBJ databases">
        <authorList>
            <consortium name="Pathogen Informatics"/>
        </authorList>
    </citation>
    <scope>NUCLEOTIDE SEQUENCE [LARGE SCALE GENOMIC DNA]</scope>
    <source>
        <strain evidence="8 9">Egypt</strain>
    </source>
</reference>
<evidence type="ECO:0000256" key="1">
    <source>
        <dbReference type="ARBA" id="ARBA00004123"/>
    </source>
</evidence>
<dbReference type="GO" id="GO:0005737">
    <property type="term" value="C:cytoplasm"/>
    <property type="evidence" value="ECO:0007669"/>
    <property type="project" value="UniProtKB-SubCell"/>
</dbReference>
<evidence type="ECO:0000256" key="5">
    <source>
        <dbReference type="ARBA" id="ARBA00022490"/>
    </source>
</evidence>
<dbReference type="WBParaSite" id="ECPE_0000535701-mRNA-1">
    <property type="protein sequence ID" value="ECPE_0000535701-mRNA-1"/>
    <property type="gene ID" value="ECPE_0000535701"/>
</dbReference>
<dbReference type="AlphaFoldDB" id="A0A183AEF9"/>
<keyword evidence="9" id="KW-1185">Reference proteome</keyword>
<evidence type="ECO:0000313" key="8">
    <source>
        <dbReference type="EMBL" id="VDP75268.1"/>
    </source>
</evidence>
<dbReference type="PANTHER" id="PTHR21452">
    <property type="entry name" value="EXPORTIN-6"/>
    <property type="match status" value="1"/>
</dbReference>
<evidence type="ECO:0000256" key="3">
    <source>
        <dbReference type="ARBA" id="ARBA00009466"/>
    </source>
</evidence>
<dbReference type="OrthoDB" id="10261013at2759"/>
<comment type="subcellular location">
    <subcellularLocation>
        <location evidence="2">Cytoplasm</location>
    </subcellularLocation>
    <subcellularLocation>
        <location evidence="1">Nucleus</location>
    </subcellularLocation>
</comment>
<dbReference type="InterPro" id="IPR040016">
    <property type="entry name" value="XPO6"/>
</dbReference>
<dbReference type="Proteomes" id="UP000272942">
    <property type="component" value="Unassembled WGS sequence"/>
</dbReference>
<dbReference type="GO" id="GO:0005049">
    <property type="term" value="F:nuclear export signal receptor activity"/>
    <property type="evidence" value="ECO:0007669"/>
    <property type="project" value="InterPro"/>
</dbReference>
<evidence type="ECO:0000256" key="2">
    <source>
        <dbReference type="ARBA" id="ARBA00004496"/>
    </source>
</evidence>
<dbReference type="GO" id="GO:0005634">
    <property type="term" value="C:nucleus"/>
    <property type="evidence" value="ECO:0007669"/>
    <property type="project" value="UniProtKB-SubCell"/>
</dbReference>
<keyword evidence="4" id="KW-0813">Transport</keyword>
<keyword evidence="5" id="KW-0963">Cytoplasm</keyword>
<dbReference type="GO" id="GO:0006611">
    <property type="term" value="P:protein export from nucleus"/>
    <property type="evidence" value="ECO:0007669"/>
    <property type="project" value="InterPro"/>
</dbReference>
<gene>
    <name evidence="8" type="ORF">ECPE_LOCUS5344</name>
</gene>
<evidence type="ECO:0000313" key="9">
    <source>
        <dbReference type="Proteomes" id="UP000272942"/>
    </source>
</evidence>
<evidence type="ECO:0000313" key="10">
    <source>
        <dbReference type="WBParaSite" id="ECPE_0000535701-mRNA-1"/>
    </source>
</evidence>
<keyword evidence="6" id="KW-0653">Protein transport</keyword>
<sequence length="1215" mass="135780">MKENEKAELLKVLQFYLFERFARPDSSFLAKKTAQVLALMACCDGLHLCASLLEEVKSYLLSCLQNRDFVKITTGLYSLRVIIEQMLSPCEAIGSIKTNEIQRWFITESVTVYNLLSRVMLFLLDAEVMNRTQTLLRGSPSAGNRSSLSEAGYPAFQLTQALINDVSEQSVNKYNALLAWLECLMESFKRLPPDCNFLDGFCNALFLLSLIGSPTFISACSTGSNLSVNNYSSNSLLSSVCLTSLACIQEMVDRKDLTTEVMQRNLWNLFPILQYHLSLSTGETAMPWSVTNGGQHQVRSYNKNLAETVAADTESQVNTTEYQLKLLDILKSVMTNFFHQLFSSTPLATTVGVDPFRFLGLLHDFTFATLDLDTYVSSLSVWNAFLEFLNVQYCSSSDKLGSSCMDSLPSNLHESLFTLGKALFSRLLHSESANFLETLDQDVSEDGSEYTTYYSSDTPENHDVMVLFRHDNSLNKVTSEPSEYRMFLRETLTTLAAVLGFVPGPLINVILGRYYAAWNDYVNFIQSSDVLSSGGVVFQLRSQPLHRVHWSLRDFATITQTVGFVMDSISTSVSSSIHDILQSLLYCLILNNQVVTHLNSLKQPLIRSDIITVIVENLMTLQSIILGNYLLLTSDQSAMIPGKIPLSAEQKDLLMTQIMQALAAFCLPVNSLPSTVPPPIQVCSARLFNAICTSTLFNESSINPSPKTNSSTIRDIFFQFMEILCDEKQRALLPFNVLRILLRSCVQFLAPLPLEEATVTGDLLERLVLRCYSPYLKQNVLHEDPVVHMLSLGLLNDAVDGMDSLSSYARRHMQTILAGLGLLEELVLCATRILSTDVHASINVIRACTAYLTFFTTYIRVLSQTGAIGSTIPELLGRIIRALYSNSTGSQCDSFIPACLIDRLLNMFLLIAKNRRLFVSLLGDILNLCLYRLLPGLGFRRDMDAVPTDEILPELVFSAGMHNPGSLQLLCELLFAALSEGFAFFFETKPRANTFGNVNNAAMQNSNWFANASQRYVLIKADEFNRIMLVLTSVFHERQVSSSLISFTLDGLCALHRLRKLFDLQPFNSYWLPELMHKLLSLLINKQHDSSKDAILSGLHSLTVSGMTQYEVADWNKSSTFPKCSAFFVQYFLPAFFNTLPYFDGTQQSIVLAHFYRSSQTVSPNAPNPVELIDLSNLDTFGQLITQLVIDLRAFRANSATKTSLPSPSDPEKTT</sequence>
<keyword evidence="7" id="KW-0539">Nucleus</keyword>
<protein>
    <submittedName>
        <fullName evidence="10">Protein dopey-1</fullName>
    </submittedName>
</protein>
<reference evidence="10" key="1">
    <citation type="submission" date="2016-06" db="UniProtKB">
        <authorList>
            <consortium name="WormBaseParasite"/>
        </authorList>
    </citation>
    <scope>IDENTIFICATION</scope>
</reference>
<evidence type="ECO:0000256" key="6">
    <source>
        <dbReference type="ARBA" id="ARBA00022927"/>
    </source>
</evidence>
<comment type="similarity">
    <text evidence="3">Belongs to the exportin family.</text>
</comment>
<organism evidence="10">
    <name type="scientific">Echinostoma caproni</name>
    <dbReference type="NCBI Taxonomy" id="27848"/>
    <lineage>
        <taxon>Eukaryota</taxon>
        <taxon>Metazoa</taxon>
        <taxon>Spiralia</taxon>
        <taxon>Lophotrochozoa</taxon>
        <taxon>Platyhelminthes</taxon>
        <taxon>Trematoda</taxon>
        <taxon>Digenea</taxon>
        <taxon>Plagiorchiida</taxon>
        <taxon>Echinostomata</taxon>
        <taxon>Echinostomatoidea</taxon>
        <taxon>Echinostomatidae</taxon>
        <taxon>Echinostoma</taxon>
    </lineage>
</organism>